<dbReference type="EMBL" id="CP015401">
    <property type="protein sequence ID" value="ANU56950.1"/>
    <property type="molecule type" value="Genomic_DNA"/>
</dbReference>
<evidence type="ECO:0000256" key="2">
    <source>
        <dbReference type="ARBA" id="ARBA00022679"/>
    </source>
</evidence>
<evidence type="ECO:0000256" key="5">
    <source>
        <dbReference type="ARBA" id="ARBA00047422"/>
    </source>
</evidence>
<keyword evidence="2 6" id="KW-0808">Transferase</keyword>
<dbReference type="NCBIfam" id="TIGR00675">
    <property type="entry name" value="dcm"/>
    <property type="match status" value="1"/>
</dbReference>
<keyword evidence="1 6" id="KW-0489">Methyltransferase</keyword>
<keyword evidence="4" id="KW-0680">Restriction system</keyword>
<dbReference type="GO" id="GO:0032259">
    <property type="term" value="P:methylation"/>
    <property type="evidence" value="ECO:0007669"/>
    <property type="project" value="UniProtKB-KW"/>
</dbReference>
<evidence type="ECO:0000256" key="8">
    <source>
        <dbReference type="RuleBase" id="RU000417"/>
    </source>
</evidence>
<protein>
    <recommendedName>
        <fullName evidence="8">Cytosine-specific methyltransferase</fullName>
        <ecNumber evidence="8">2.1.1.37</ecNumber>
    </recommendedName>
</protein>
<dbReference type="REBASE" id="153302">
    <property type="entry name" value="M.BspI48ORF4650P"/>
</dbReference>
<gene>
    <name evidence="9" type="ORF">A4V03_04650</name>
</gene>
<evidence type="ECO:0000313" key="10">
    <source>
        <dbReference type="Proteomes" id="UP000092631"/>
    </source>
</evidence>
<organism evidence="9 10">
    <name type="scientific">Bacteroides caecimuris</name>
    <dbReference type="NCBI Taxonomy" id="1796613"/>
    <lineage>
        <taxon>Bacteria</taxon>
        <taxon>Pseudomonadati</taxon>
        <taxon>Bacteroidota</taxon>
        <taxon>Bacteroidia</taxon>
        <taxon>Bacteroidales</taxon>
        <taxon>Bacteroidaceae</taxon>
        <taxon>Bacteroides</taxon>
    </lineage>
</organism>
<dbReference type="GO" id="GO:0003677">
    <property type="term" value="F:DNA binding"/>
    <property type="evidence" value="ECO:0007669"/>
    <property type="project" value="TreeGrafter"/>
</dbReference>
<dbReference type="PRINTS" id="PR00105">
    <property type="entry name" value="C5METTRFRASE"/>
</dbReference>
<dbReference type="PANTHER" id="PTHR10629:SF52">
    <property type="entry name" value="DNA (CYTOSINE-5)-METHYLTRANSFERASE 1"/>
    <property type="match status" value="1"/>
</dbReference>
<dbReference type="Gene3D" id="3.40.50.150">
    <property type="entry name" value="Vaccinia Virus protein VP39"/>
    <property type="match status" value="1"/>
</dbReference>
<proteinExistence type="inferred from homology"/>
<dbReference type="EC" id="2.1.1.37" evidence="8"/>
<dbReference type="PROSITE" id="PS00094">
    <property type="entry name" value="C5_MTASE_1"/>
    <property type="match status" value="1"/>
</dbReference>
<evidence type="ECO:0000256" key="7">
    <source>
        <dbReference type="RuleBase" id="RU000416"/>
    </source>
</evidence>
<accession>A0A1C7GZF1</accession>
<dbReference type="GO" id="GO:0003886">
    <property type="term" value="F:DNA (cytosine-5-)-methyltransferase activity"/>
    <property type="evidence" value="ECO:0007669"/>
    <property type="project" value="UniProtKB-EC"/>
</dbReference>
<evidence type="ECO:0000256" key="3">
    <source>
        <dbReference type="ARBA" id="ARBA00022691"/>
    </source>
</evidence>
<reference evidence="10" key="1">
    <citation type="submission" date="2016-04" db="EMBL/GenBank/DDBJ databases">
        <title>Complete Genome Sequences of Twelve Strains of a Stable Defined Moderately Diverse Mouse Microbiota 2 (sDMDMm2).</title>
        <authorList>
            <person name="Uchimura Y."/>
            <person name="Wyss M."/>
            <person name="Brugiroux S."/>
            <person name="Limenitakis J.P."/>
            <person name="Stecher B."/>
            <person name="McCoy K.D."/>
            <person name="Macpherson A.J."/>
        </authorList>
    </citation>
    <scope>NUCLEOTIDE SEQUENCE [LARGE SCALE GENOMIC DNA]</scope>
    <source>
        <strain evidence="10">I48</strain>
    </source>
</reference>
<dbReference type="GO" id="GO:0009307">
    <property type="term" value="P:DNA restriction-modification system"/>
    <property type="evidence" value="ECO:0007669"/>
    <property type="project" value="UniProtKB-KW"/>
</dbReference>
<dbReference type="InterPro" id="IPR018117">
    <property type="entry name" value="C5_DNA_meth_AS"/>
</dbReference>
<keyword evidence="10" id="KW-1185">Reference proteome</keyword>
<sequence>MPKTIVSLFSGCGGLDLGFSGGFAFRGHDYERLDTEIVFANDFDQDAQSCYNANPLLTNDGANCLLADIRDIDANDIPDFDILLAGFPCQPFSNAGKRQGVDDENGRGTLFEECHRIIAAKIEAGHRPQAFLFENVRGILSSHVANGNSVPEEIVRIMGDLGYDVSYKLVCASDYGVPQKRYRVLMVGIDRELNLGHFDFNLLKTIVQENNIPSEHYGNIEELVLGRILQGVENLPDNEVWEFSPGTQQTVNLIGSCAHGIEGFQYFYDGYSHTNLPTICMEGKSWKDIPYEMLTPRFRNIYDNPKRYHAPKFFRRFAFGEICGTITASAQPDKCGITHPIENRRYSVRECARIQSFPDNYLFNAIPLAARYKVIGNAVPPILGWITATALLRFLPINE</sequence>
<dbReference type="Proteomes" id="UP000092631">
    <property type="component" value="Chromosome"/>
</dbReference>
<dbReference type="SUPFAM" id="SSF53335">
    <property type="entry name" value="S-adenosyl-L-methionine-dependent methyltransferases"/>
    <property type="match status" value="1"/>
</dbReference>
<comment type="catalytic activity">
    <reaction evidence="5 8">
        <text>a 2'-deoxycytidine in DNA + S-adenosyl-L-methionine = a 5-methyl-2'-deoxycytidine in DNA + S-adenosyl-L-homocysteine + H(+)</text>
        <dbReference type="Rhea" id="RHEA:13681"/>
        <dbReference type="Rhea" id="RHEA-COMP:11369"/>
        <dbReference type="Rhea" id="RHEA-COMP:11370"/>
        <dbReference type="ChEBI" id="CHEBI:15378"/>
        <dbReference type="ChEBI" id="CHEBI:57856"/>
        <dbReference type="ChEBI" id="CHEBI:59789"/>
        <dbReference type="ChEBI" id="CHEBI:85452"/>
        <dbReference type="ChEBI" id="CHEBI:85454"/>
        <dbReference type="EC" id="2.1.1.37"/>
    </reaction>
</comment>
<dbReference type="OrthoDB" id="32195at2"/>
<name>A0A1C7GZF1_9BACE</name>
<evidence type="ECO:0000313" key="9">
    <source>
        <dbReference type="EMBL" id="ANU56950.1"/>
    </source>
</evidence>
<dbReference type="KEGG" id="bcae:A4V03_04650"/>
<dbReference type="Pfam" id="PF00145">
    <property type="entry name" value="DNA_methylase"/>
    <property type="match status" value="1"/>
</dbReference>
<dbReference type="InterPro" id="IPR001525">
    <property type="entry name" value="C5_MeTfrase"/>
</dbReference>
<evidence type="ECO:0000256" key="4">
    <source>
        <dbReference type="ARBA" id="ARBA00022747"/>
    </source>
</evidence>
<feature type="active site" evidence="6">
    <location>
        <position position="89"/>
    </location>
</feature>
<dbReference type="STRING" id="1796613.A4V03_04650"/>
<dbReference type="PANTHER" id="PTHR10629">
    <property type="entry name" value="CYTOSINE-SPECIFIC METHYLTRANSFERASE"/>
    <property type="match status" value="1"/>
</dbReference>
<dbReference type="RefSeq" id="WP_065538136.1">
    <property type="nucleotide sequence ID" value="NZ_CAPUCN010000082.1"/>
</dbReference>
<keyword evidence="3 6" id="KW-0949">S-adenosyl-L-methionine</keyword>
<dbReference type="Gene3D" id="3.90.120.10">
    <property type="entry name" value="DNA Methylase, subunit A, domain 2"/>
    <property type="match status" value="1"/>
</dbReference>
<dbReference type="GO" id="GO:0044027">
    <property type="term" value="P:negative regulation of gene expression via chromosomal CpG island methylation"/>
    <property type="evidence" value="ECO:0007669"/>
    <property type="project" value="TreeGrafter"/>
</dbReference>
<evidence type="ECO:0000256" key="6">
    <source>
        <dbReference type="PROSITE-ProRule" id="PRU01016"/>
    </source>
</evidence>
<dbReference type="InterPro" id="IPR050390">
    <property type="entry name" value="C5-Methyltransferase"/>
</dbReference>
<dbReference type="GeneID" id="82186418"/>
<dbReference type="PROSITE" id="PS51679">
    <property type="entry name" value="SAM_MT_C5"/>
    <property type="match status" value="1"/>
</dbReference>
<comment type="similarity">
    <text evidence="6 7">Belongs to the class I-like SAM-binding methyltransferase superfamily. C5-methyltransferase family.</text>
</comment>
<evidence type="ECO:0000256" key="1">
    <source>
        <dbReference type="ARBA" id="ARBA00022603"/>
    </source>
</evidence>
<dbReference type="InterPro" id="IPR029063">
    <property type="entry name" value="SAM-dependent_MTases_sf"/>
</dbReference>
<dbReference type="AlphaFoldDB" id="A0A1C7GZF1"/>